<dbReference type="AlphaFoldDB" id="A0A816C829"/>
<dbReference type="OrthoDB" id="8194903at2759"/>
<sequence length="277" mass="31992">MKAAREPENCRKDIVSGSRYQEQIAKNFNGHQHPITLFFSADGVPLCRSNTKSAWIFSAYTIEIPPQYRYSFRNMCLFQYSIGPIKPYLSVTLARTLKQLVQLKEHDLELYFQNRSISFHVDYLFFVADFPALYLFLNFISSTGYNSCFTCLAPGDYDRQLGKVVYQKVGYQLRTNRMYYDDLKIARQKKAISQAMKKIPTCPGIKGESVLDSIFPDKLITSVNYDYMHSTIKCVSELRMDWTESIVQSSPAHVDWTGFFGFHGLGLVWTQTLKTMD</sequence>
<organism evidence="1 3">
    <name type="scientific">Didymodactylos carnosus</name>
    <dbReference type="NCBI Taxonomy" id="1234261"/>
    <lineage>
        <taxon>Eukaryota</taxon>
        <taxon>Metazoa</taxon>
        <taxon>Spiralia</taxon>
        <taxon>Gnathifera</taxon>
        <taxon>Rotifera</taxon>
        <taxon>Eurotatoria</taxon>
        <taxon>Bdelloidea</taxon>
        <taxon>Philodinida</taxon>
        <taxon>Philodinidae</taxon>
        <taxon>Didymodactylos</taxon>
    </lineage>
</organism>
<keyword evidence="3" id="KW-1185">Reference proteome</keyword>
<comment type="caution">
    <text evidence="1">The sequence shown here is derived from an EMBL/GenBank/DDBJ whole genome shotgun (WGS) entry which is preliminary data.</text>
</comment>
<reference evidence="1" key="1">
    <citation type="submission" date="2021-02" db="EMBL/GenBank/DDBJ databases">
        <authorList>
            <person name="Nowell W R."/>
        </authorList>
    </citation>
    <scope>NUCLEOTIDE SEQUENCE</scope>
</reference>
<evidence type="ECO:0000313" key="3">
    <source>
        <dbReference type="Proteomes" id="UP000663829"/>
    </source>
</evidence>
<evidence type="ECO:0000313" key="2">
    <source>
        <dbReference type="EMBL" id="CAF4509380.1"/>
    </source>
</evidence>
<dbReference type="EMBL" id="CAJOBC010107531">
    <property type="protein sequence ID" value="CAF4509380.1"/>
    <property type="molecule type" value="Genomic_DNA"/>
</dbReference>
<proteinExistence type="predicted"/>
<dbReference type="Proteomes" id="UP000663829">
    <property type="component" value="Unassembled WGS sequence"/>
</dbReference>
<name>A0A816C829_9BILA</name>
<dbReference type="Proteomes" id="UP000681722">
    <property type="component" value="Unassembled WGS sequence"/>
</dbReference>
<protein>
    <submittedName>
        <fullName evidence="1">Uncharacterized protein</fullName>
    </submittedName>
</protein>
<accession>A0A816C829</accession>
<gene>
    <name evidence="1" type="ORF">GPM918_LOCUS43680</name>
    <name evidence="2" type="ORF">SRO942_LOCUS45235</name>
</gene>
<evidence type="ECO:0000313" key="1">
    <source>
        <dbReference type="EMBL" id="CAF1619988.1"/>
    </source>
</evidence>
<dbReference type="EMBL" id="CAJNOQ010040416">
    <property type="protein sequence ID" value="CAF1619988.1"/>
    <property type="molecule type" value="Genomic_DNA"/>
</dbReference>